<keyword evidence="3" id="KW-1185">Reference proteome</keyword>
<dbReference type="EMBL" id="JAUSWJ010000001">
    <property type="protein sequence ID" value="MDQ0515786.1"/>
    <property type="molecule type" value="Genomic_DNA"/>
</dbReference>
<evidence type="ECO:0000313" key="3">
    <source>
        <dbReference type="Proteomes" id="UP001223743"/>
    </source>
</evidence>
<proteinExistence type="predicted"/>
<protein>
    <recommendedName>
        <fullName evidence="4">DUF2946 domain-containing protein</fullName>
    </recommendedName>
</protein>
<keyword evidence="1" id="KW-0732">Signal</keyword>
<reference evidence="2 3" key="1">
    <citation type="submission" date="2023-07" db="EMBL/GenBank/DDBJ databases">
        <title>Genomic Encyclopedia of Type Strains, Phase IV (KMG-IV): sequencing the most valuable type-strain genomes for metagenomic binning, comparative biology and taxonomic classification.</title>
        <authorList>
            <person name="Goeker M."/>
        </authorList>
    </citation>
    <scope>NUCLEOTIDE SEQUENCE [LARGE SCALE GENOMIC DNA]</scope>
    <source>
        <strain evidence="2 3">B1-1</strain>
    </source>
</reference>
<feature type="signal peptide" evidence="1">
    <location>
        <begin position="1"/>
        <end position="22"/>
    </location>
</feature>
<accession>A0ABU0M498</accession>
<gene>
    <name evidence="2" type="ORF">QO015_001399</name>
</gene>
<evidence type="ECO:0008006" key="4">
    <source>
        <dbReference type="Google" id="ProtNLM"/>
    </source>
</evidence>
<organism evidence="2 3">
    <name type="scientific">Kaistia geumhonensis</name>
    <dbReference type="NCBI Taxonomy" id="410839"/>
    <lineage>
        <taxon>Bacteria</taxon>
        <taxon>Pseudomonadati</taxon>
        <taxon>Pseudomonadota</taxon>
        <taxon>Alphaproteobacteria</taxon>
        <taxon>Hyphomicrobiales</taxon>
        <taxon>Kaistiaceae</taxon>
        <taxon>Kaistia</taxon>
    </lineage>
</organism>
<sequence>MIVALFLVVQALVSGFATGVRASEPALSQDVICGTLSSDRGSDVPPGLVHLIDCCTLGCPMVGASAPPPAHPPLARSAPALVVAAVPASTGESGPRFELAPVLSRAPPAA</sequence>
<dbReference type="Proteomes" id="UP001223743">
    <property type="component" value="Unassembled WGS sequence"/>
</dbReference>
<name>A0ABU0M498_9HYPH</name>
<comment type="caution">
    <text evidence="2">The sequence shown here is derived from an EMBL/GenBank/DDBJ whole genome shotgun (WGS) entry which is preliminary data.</text>
</comment>
<feature type="chain" id="PRO_5046784838" description="DUF2946 domain-containing protein" evidence="1">
    <location>
        <begin position="23"/>
        <end position="110"/>
    </location>
</feature>
<dbReference type="RefSeq" id="WP_266280499.1">
    <property type="nucleotide sequence ID" value="NZ_JAPKNF010000001.1"/>
</dbReference>
<evidence type="ECO:0000313" key="2">
    <source>
        <dbReference type="EMBL" id="MDQ0515786.1"/>
    </source>
</evidence>
<evidence type="ECO:0000256" key="1">
    <source>
        <dbReference type="SAM" id="SignalP"/>
    </source>
</evidence>